<dbReference type="RefSeq" id="XP_068366711.1">
    <property type="nucleotide sequence ID" value="XM_068491226.1"/>
</dbReference>
<keyword evidence="3" id="KW-1133">Transmembrane helix</keyword>
<proteinExistence type="inferred from homology"/>
<dbReference type="InterPro" id="IPR002347">
    <property type="entry name" value="SDR_fam"/>
</dbReference>
<reference evidence="4" key="1">
    <citation type="submission" date="2016-10" db="EMBL/GenBank/DDBJ databases">
        <authorList>
            <person name="Benchimol M."/>
            <person name="Almeida L.G."/>
            <person name="Vasconcelos A.T."/>
            <person name="Perreira-Neves A."/>
            <person name="Rosa I.A."/>
            <person name="Tasca T."/>
            <person name="Bogo M.R."/>
            <person name="de Souza W."/>
        </authorList>
    </citation>
    <scope>NUCLEOTIDE SEQUENCE [LARGE SCALE GENOMIC DNA]</scope>
    <source>
        <strain evidence="4">K</strain>
    </source>
</reference>
<evidence type="ECO:0000256" key="3">
    <source>
        <dbReference type="SAM" id="Phobius"/>
    </source>
</evidence>
<keyword evidence="5" id="KW-1185">Reference proteome</keyword>
<protein>
    <submittedName>
        <fullName evidence="4">Oxidoreductase, short chain dehydrogenase/reductase family protein</fullName>
    </submittedName>
</protein>
<evidence type="ECO:0000313" key="4">
    <source>
        <dbReference type="EMBL" id="OHT13575.1"/>
    </source>
</evidence>
<keyword evidence="2" id="KW-0560">Oxidoreductase</keyword>
<organism evidence="4 5">
    <name type="scientific">Tritrichomonas foetus</name>
    <dbReference type="NCBI Taxonomy" id="1144522"/>
    <lineage>
        <taxon>Eukaryota</taxon>
        <taxon>Metamonada</taxon>
        <taxon>Parabasalia</taxon>
        <taxon>Tritrichomonadida</taxon>
        <taxon>Tritrichomonadidae</taxon>
        <taxon>Tritrichomonas</taxon>
    </lineage>
</organism>
<keyword evidence="3" id="KW-0812">Transmembrane</keyword>
<evidence type="ECO:0000256" key="1">
    <source>
        <dbReference type="ARBA" id="ARBA00006484"/>
    </source>
</evidence>
<dbReference type="AlphaFoldDB" id="A0A1J4KQK7"/>
<comment type="similarity">
    <text evidence="1">Belongs to the short-chain dehydrogenases/reductases (SDR) family.</text>
</comment>
<sequence length="325" mass="36113">MISSSSSFFSNKLGQIWSNQLMDFFETLFFWIGILCISHGLFVFYRWIISYIGTPINFKKEYQTEWALITGANSGLGNHLALSLADQGINIIGTGRNLESLETAKQNVEKKGVQFIPVQADFSDSKGVETVIQAIKDKDVGIAMLNAGFGIFGPVESLENEAIHNFVTSMCTSYTQLSKFFISKNSHRKEKSLLFLTASLAAQTYGPLATMYCSVKSYKSALAKHLSHEVRNTNIQVSAIHPGFFSKSRFFSQLPPFLGKMFTIENIYPTSEEVCQCVLKAAGKTTIIDCSANSLFIRTVCWISGEFMTNLTSKLLARAALQKTK</sequence>
<dbReference type="InterPro" id="IPR036291">
    <property type="entry name" value="NAD(P)-bd_dom_sf"/>
</dbReference>
<feature type="transmembrane region" description="Helical" evidence="3">
    <location>
        <begin position="28"/>
        <end position="49"/>
    </location>
</feature>
<dbReference type="GO" id="GO:0016491">
    <property type="term" value="F:oxidoreductase activity"/>
    <property type="evidence" value="ECO:0007669"/>
    <property type="project" value="UniProtKB-KW"/>
</dbReference>
<dbReference type="Gene3D" id="3.40.50.720">
    <property type="entry name" value="NAD(P)-binding Rossmann-like Domain"/>
    <property type="match status" value="1"/>
</dbReference>
<dbReference type="Proteomes" id="UP000179807">
    <property type="component" value="Unassembled WGS sequence"/>
</dbReference>
<gene>
    <name evidence="4" type="ORF">TRFO_03335</name>
</gene>
<dbReference type="PANTHER" id="PTHR42901">
    <property type="entry name" value="ALCOHOL DEHYDROGENASE"/>
    <property type="match status" value="1"/>
</dbReference>
<dbReference type="PRINTS" id="PR00081">
    <property type="entry name" value="GDHRDH"/>
</dbReference>
<dbReference type="VEuPathDB" id="TrichDB:TRFO_03335"/>
<accession>A0A1J4KQK7</accession>
<evidence type="ECO:0000313" key="5">
    <source>
        <dbReference type="Proteomes" id="UP000179807"/>
    </source>
</evidence>
<dbReference type="Pfam" id="PF00106">
    <property type="entry name" value="adh_short"/>
    <property type="match status" value="1"/>
</dbReference>
<comment type="caution">
    <text evidence="4">The sequence shown here is derived from an EMBL/GenBank/DDBJ whole genome shotgun (WGS) entry which is preliminary data.</text>
</comment>
<name>A0A1J4KQK7_9EUKA</name>
<dbReference type="EMBL" id="MLAK01000509">
    <property type="protein sequence ID" value="OHT13575.1"/>
    <property type="molecule type" value="Genomic_DNA"/>
</dbReference>
<dbReference type="GeneID" id="94825930"/>
<dbReference type="SUPFAM" id="SSF51735">
    <property type="entry name" value="NAD(P)-binding Rossmann-fold domains"/>
    <property type="match status" value="1"/>
</dbReference>
<dbReference type="CDD" id="cd05233">
    <property type="entry name" value="SDR_c"/>
    <property type="match status" value="1"/>
</dbReference>
<dbReference type="PANTHER" id="PTHR42901:SF1">
    <property type="entry name" value="ALCOHOL DEHYDROGENASE"/>
    <property type="match status" value="1"/>
</dbReference>
<keyword evidence="3" id="KW-0472">Membrane</keyword>
<evidence type="ECO:0000256" key="2">
    <source>
        <dbReference type="ARBA" id="ARBA00023002"/>
    </source>
</evidence>
<dbReference type="OrthoDB" id="1393670at2759"/>